<name>A0A8S1N0C0_9CILI</name>
<keyword evidence="3" id="KW-1185">Reference proteome</keyword>
<comment type="caution">
    <text evidence="2">The sequence shown here is derived from an EMBL/GenBank/DDBJ whole genome shotgun (WGS) entry which is preliminary data.</text>
</comment>
<protein>
    <recommendedName>
        <fullName evidence="4">Transmembrane protein</fullName>
    </recommendedName>
</protein>
<dbReference type="EMBL" id="CAJJDN010000045">
    <property type="protein sequence ID" value="CAD8083731.1"/>
    <property type="molecule type" value="Genomic_DNA"/>
</dbReference>
<evidence type="ECO:0000313" key="3">
    <source>
        <dbReference type="Proteomes" id="UP000692954"/>
    </source>
</evidence>
<proteinExistence type="predicted"/>
<sequence length="114" mass="13525">MQAKQGIFLLILNRVQCQNIITSIKNYTNGIIQSQITQQSLMDLAPLILPLGIIFILLFWLIKFCFRRQIQYDQLPQNEQQVNKNQLKKIKLPIKHKIQLVLIRYYCQLTRLLT</sequence>
<evidence type="ECO:0000313" key="2">
    <source>
        <dbReference type="EMBL" id="CAD8083731.1"/>
    </source>
</evidence>
<feature type="transmembrane region" description="Helical" evidence="1">
    <location>
        <begin position="41"/>
        <end position="62"/>
    </location>
</feature>
<keyword evidence="1" id="KW-0472">Membrane</keyword>
<dbReference type="OrthoDB" id="306251at2759"/>
<organism evidence="2 3">
    <name type="scientific">Paramecium sonneborni</name>
    <dbReference type="NCBI Taxonomy" id="65129"/>
    <lineage>
        <taxon>Eukaryota</taxon>
        <taxon>Sar</taxon>
        <taxon>Alveolata</taxon>
        <taxon>Ciliophora</taxon>
        <taxon>Intramacronucleata</taxon>
        <taxon>Oligohymenophorea</taxon>
        <taxon>Peniculida</taxon>
        <taxon>Parameciidae</taxon>
        <taxon>Paramecium</taxon>
    </lineage>
</organism>
<keyword evidence="1" id="KW-0812">Transmembrane</keyword>
<accession>A0A8S1N0C0</accession>
<dbReference type="Proteomes" id="UP000692954">
    <property type="component" value="Unassembled WGS sequence"/>
</dbReference>
<gene>
    <name evidence="2" type="ORF">PSON_ATCC_30995.1.T0450234</name>
</gene>
<reference evidence="2" key="1">
    <citation type="submission" date="2021-01" db="EMBL/GenBank/DDBJ databases">
        <authorList>
            <consortium name="Genoscope - CEA"/>
            <person name="William W."/>
        </authorList>
    </citation>
    <scope>NUCLEOTIDE SEQUENCE</scope>
</reference>
<dbReference type="AlphaFoldDB" id="A0A8S1N0C0"/>
<evidence type="ECO:0000256" key="1">
    <source>
        <dbReference type="SAM" id="Phobius"/>
    </source>
</evidence>
<evidence type="ECO:0008006" key="4">
    <source>
        <dbReference type="Google" id="ProtNLM"/>
    </source>
</evidence>
<keyword evidence="1" id="KW-1133">Transmembrane helix</keyword>